<organism evidence="1 2">
    <name type="scientific">Sphingomonas aquatilis</name>
    <dbReference type="NCBI Taxonomy" id="93063"/>
    <lineage>
        <taxon>Bacteria</taxon>
        <taxon>Pseudomonadati</taxon>
        <taxon>Pseudomonadota</taxon>
        <taxon>Alphaproteobacteria</taxon>
        <taxon>Sphingomonadales</taxon>
        <taxon>Sphingomonadaceae</taxon>
        <taxon>Sphingomonas</taxon>
    </lineage>
</organism>
<dbReference type="EMBL" id="JACIDB010000001">
    <property type="protein sequence ID" value="MBB3874827.1"/>
    <property type="molecule type" value="Genomic_DNA"/>
</dbReference>
<evidence type="ECO:0000313" key="1">
    <source>
        <dbReference type="EMBL" id="MBB3874827.1"/>
    </source>
</evidence>
<name>A0AAW3TQV3_9SPHN</name>
<reference evidence="1 2" key="1">
    <citation type="submission" date="2020-08" db="EMBL/GenBank/DDBJ databases">
        <title>Genomic Encyclopedia of Type Strains, Phase IV (KMG-IV): sequencing the most valuable type-strain genomes for metagenomic binning, comparative biology and taxonomic classification.</title>
        <authorList>
            <person name="Goeker M."/>
        </authorList>
    </citation>
    <scope>NUCLEOTIDE SEQUENCE [LARGE SCALE GENOMIC DNA]</scope>
    <source>
        <strain evidence="1 2">DSM 15581</strain>
    </source>
</reference>
<dbReference type="Proteomes" id="UP000528945">
    <property type="component" value="Unassembled WGS sequence"/>
</dbReference>
<sequence length="268" mass="29005">MMEDPSVEHYRAAVCGSVEAYRALREQALELGLAGEVSRLESLTAAECYAYLAASIGDAQDRRRLAGILIARADYRAMRGCTNPFFRMEAAHWLRGLADAGDVEAADQLDAMGVGPVWEEDRAQTELRTNILANFADAARGDLNALASMSENNLRSVADGDGRLEALVKAEQFARIGSFSGDPLMRMRLAGVVLLRREYELRDGGSRFRACWAANESVGLLLTLCNEGIADAWPPLANLIASLSRPEVALIAADIPEVLSVINPEGHA</sequence>
<evidence type="ECO:0000313" key="2">
    <source>
        <dbReference type="Proteomes" id="UP000528945"/>
    </source>
</evidence>
<protein>
    <recommendedName>
        <fullName evidence="3">DUF2336 domain-containing protein</fullName>
    </recommendedName>
</protein>
<evidence type="ECO:0008006" key="3">
    <source>
        <dbReference type="Google" id="ProtNLM"/>
    </source>
</evidence>
<dbReference type="AlphaFoldDB" id="A0AAW3TQV3"/>
<keyword evidence="2" id="KW-1185">Reference proteome</keyword>
<accession>A0AAW3TQV3</accession>
<comment type="caution">
    <text evidence="1">The sequence shown here is derived from an EMBL/GenBank/DDBJ whole genome shotgun (WGS) entry which is preliminary data.</text>
</comment>
<dbReference type="RefSeq" id="WP_147035453.1">
    <property type="nucleotide sequence ID" value="NZ_JACIDB010000001.1"/>
</dbReference>
<gene>
    <name evidence="1" type="ORF">GGR47_001043</name>
</gene>
<proteinExistence type="predicted"/>